<evidence type="ECO:0000313" key="4">
    <source>
        <dbReference type="EMBL" id="GAV01456.1"/>
    </source>
</evidence>
<dbReference type="STRING" id="947166.A0A1D1VKX4"/>
<feature type="domain" description="Isochorismatase-like" evidence="3">
    <location>
        <begin position="14"/>
        <end position="161"/>
    </location>
</feature>
<dbReference type="Gene3D" id="3.40.50.850">
    <property type="entry name" value="Isochorismatase-like"/>
    <property type="match status" value="1"/>
</dbReference>
<dbReference type="InterPro" id="IPR000868">
    <property type="entry name" value="Isochorismatase-like_dom"/>
</dbReference>
<organism evidence="4 5">
    <name type="scientific">Ramazzottius varieornatus</name>
    <name type="common">Water bear</name>
    <name type="synonym">Tardigrade</name>
    <dbReference type="NCBI Taxonomy" id="947166"/>
    <lineage>
        <taxon>Eukaryota</taxon>
        <taxon>Metazoa</taxon>
        <taxon>Ecdysozoa</taxon>
        <taxon>Tardigrada</taxon>
        <taxon>Eutardigrada</taxon>
        <taxon>Parachela</taxon>
        <taxon>Hypsibioidea</taxon>
        <taxon>Ramazzottiidae</taxon>
        <taxon>Ramazzottius</taxon>
    </lineage>
</organism>
<dbReference type="Pfam" id="PF00857">
    <property type="entry name" value="Isochorismatase"/>
    <property type="match status" value="1"/>
</dbReference>
<dbReference type="OrthoDB" id="269496at2759"/>
<proteinExistence type="inferred from homology"/>
<evidence type="ECO:0000313" key="5">
    <source>
        <dbReference type="Proteomes" id="UP000186922"/>
    </source>
</evidence>
<name>A0A1D1VKX4_RAMVA</name>
<dbReference type="Proteomes" id="UP000186922">
    <property type="component" value="Unassembled WGS sequence"/>
</dbReference>
<dbReference type="FunFam" id="3.40.50.850:FF:000001">
    <property type="entry name" value="Isochorismatase domain-containing protein 1"/>
    <property type="match status" value="1"/>
</dbReference>
<protein>
    <recommendedName>
        <fullName evidence="2">Isochorismatase domain-containing protein 1</fullName>
    </recommendedName>
</protein>
<sequence>MTSRHISRLVANQTIFFCCDMQEAFRPNVKYFSEIMEIARRLIEGGKHLGIPLVVTEQKGYPSELEKTVKELDVSHGSVFEKKKFSMFIPEVESLLKEKKSKTVVLFGVEAHVCILCTALDLREKEYEVHIVADGCCSRAMSDRALAYERLKQAGCIMTSCETVLMELLGSKDHPKFKDVQKVVMDRAPNTGLYRTDN</sequence>
<dbReference type="PANTHER" id="PTHR14119">
    <property type="entry name" value="HYDROLASE"/>
    <property type="match status" value="1"/>
</dbReference>
<comment type="caution">
    <text evidence="4">The sequence shown here is derived from an EMBL/GenBank/DDBJ whole genome shotgun (WGS) entry which is preliminary data.</text>
</comment>
<keyword evidence="5" id="KW-1185">Reference proteome</keyword>
<dbReference type="SUPFAM" id="SSF52499">
    <property type="entry name" value="Isochorismatase-like hydrolases"/>
    <property type="match status" value="1"/>
</dbReference>
<dbReference type="AlphaFoldDB" id="A0A1D1VKX4"/>
<dbReference type="InterPro" id="IPR050993">
    <property type="entry name" value="Isochorismatase_domain"/>
</dbReference>
<evidence type="ECO:0000256" key="2">
    <source>
        <dbReference type="ARBA" id="ARBA00040688"/>
    </source>
</evidence>
<evidence type="ECO:0000256" key="1">
    <source>
        <dbReference type="ARBA" id="ARBA00006336"/>
    </source>
</evidence>
<accession>A0A1D1VKX4</accession>
<gene>
    <name evidence="4" type="primary">RvY_12166-1</name>
    <name evidence="4" type="synonym">RvY_12166.1</name>
    <name evidence="4" type="ORF">RvY_12166</name>
</gene>
<dbReference type="PANTHER" id="PTHR14119:SF17">
    <property type="entry name" value="ISOCHORISMATASE DOMAIN-CONTAINING PROTEIN 1"/>
    <property type="match status" value="1"/>
</dbReference>
<evidence type="ECO:0000259" key="3">
    <source>
        <dbReference type="Pfam" id="PF00857"/>
    </source>
</evidence>
<reference evidence="4 5" key="1">
    <citation type="journal article" date="2016" name="Nat. Commun.">
        <title>Extremotolerant tardigrade genome and improved radiotolerance of human cultured cells by tardigrade-unique protein.</title>
        <authorList>
            <person name="Hashimoto T."/>
            <person name="Horikawa D.D."/>
            <person name="Saito Y."/>
            <person name="Kuwahara H."/>
            <person name="Kozuka-Hata H."/>
            <person name="Shin-I T."/>
            <person name="Minakuchi Y."/>
            <person name="Ohishi K."/>
            <person name="Motoyama A."/>
            <person name="Aizu T."/>
            <person name="Enomoto A."/>
            <person name="Kondo K."/>
            <person name="Tanaka S."/>
            <person name="Hara Y."/>
            <person name="Koshikawa S."/>
            <person name="Sagara H."/>
            <person name="Miura T."/>
            <person name="Yokobori S."/>
            <person name="Miyagawa K."/>
            <person name="Suzuki Y."/>
            <person name="Kubo T."/>
            <person name="Oyama M."/>
            <person name="Kohara Y."/>
            <person name="Fujiyama A."/>
            <person name="Arakawa K."/>
            <person name="Katayama T."/>
            <person name="Toyoda A."/>
            <person name="Kunieda T."/>
        </authorList>
    </citation>
    <scope>NUCLEOTIDE SEQUENCE [LARGE SCALE GENOMIC DNA]</scope>
    <source>
        <strain evidence="4 5">YOKOZUNA-1</strain>
    </source>
</reference>
<dbReference type="EMBL" id="BDGG01000007">
    <property type="protein sequence ID" value="GAV01456.1"/>
    <property type="molecule type" value="Genomic_DNA"/>
</dbReference>
<dbReference type="InterPro" id="IPR036380">
    <property type="entry name" value="Isochorismatase-like_sf"/>
</dbReference>
<comment type="similarity">
    <text evidence="1">Belongs to the isochorismatase family.</text>
</comment>